<dbReference type="EMBL" id="GG678922">
    <property type="protein sequence ID" value="EER08633.1"/>
    <property type="molecule type" value="Genomic_DNA"/>
</dbReference>
<evidence type="ECO:0000256" key="3">
    <source>
        <dbReference type="ARBA" id="ARBA00022833"/>
    </source>
</evidence>
<evidence type="ECO:0000256" key="1">
    <source>
        <dbReference type="ARBA" id="ARBA00022723"/>
    </source>
</evidence>
<feature type="domain" description="RanBP2-type" evidence="5">
    <location>
        <begin position="233"/>
        <end position="258"/>
    </location>
</feature>
<dbReference type="PANTHER" id="PTHR12999">
    <property type="entry name" value="ZINC FINGER RAN-BINDING DOMAIN-CONTAINING PROTEIN 2 ZRANB2-RELATED"/>
    <property type="match status" value="1"/>
</dbReference>
<proteinExistence type="predicted"/>
<dbReference type="InterPro" id="IPR036443">
    <property type="entry name" value="Znf_RanBP2_sf"/>
</dbReference>
<dbReference type="Pfam" id="PF00641">
    <property type="entry name" value="Zn_ribbon_RanBP"/>
    <property type="match status" value="2"/>
</dbReference>
<evidence type="ECO:0000259" key="5">
    <source>
        <dbReference type="SMART" id="SM00547"/>
    </source>
</evidence>
<feature type="region of interest" description="Disordered" evidence="4">
    <location>
        <begin position="1"/>
        <end position="104"/>
    </location>
</feature>
<evidence type="ECO:0000313" key="7">
    <source>
        <dbReference type="Proteomes" id="UP000007800"/>
    </source>
</evidence>
<feature type="compositionally biased region" description="Gly residues" evidence="4">
    <location>
        <begin position="35"/>
        <end position="45"/>
    </location>
</feature>
<feature type="domain" description="RanBP2-type" evidence="5">
    <location>
        <begin position="317"/>
        <end position="343"/>
    </location>
</feature>
<dbReference type="GO" id="GO:0008270">
    <property type="term" value="F:zinc ion binding"/>
    <property type="evidence" value="ECO:0007669"/>
    <property type="project" value="UniProtKB-KW"/>
</dbReference>
<dbReference type="PANTHER" id="PTHR12999:SF17">
    <property type="entry name" value="ZINC FINGER RAN-BINDING DOMAIN-CONTAINING PROTEIN 2"/>
    <property type="match status" value="1"/>
</dbReference>
<dbReference type="OrthoDB" id="448072at2759"/>
<dbReference type="Proteomes" id="UP000007800">
    <property type="component" value="Unassembled WGS sequence"/>
</dbReference>
<feature type="compositionally biased region" description="Low complexity" evidence="4">
    <location>
        <begin position="81"/>
        <end position="104"/>
    </location>
</feature>
<dbReference type="SUPFAM" id="SSF90209">
    <property type="entry name" value="Ran binding protein zinc finger-like"/>
    <property type="match status" value="2"/>
</dbReference>
<accession>C5L3Q3</accession>
<evidence type="ECO:0000256" key="4">
    <source>
        <dbReference type="SAM" id="MobiDB-lite"/>
    </source>
</evidence>
<dbReference type="AlphaFoldDB" id="C5L3Q3"/>
<gene>
    <name evidence="6" type="ORF">Pmar_PMAR017688</name>
</gene>
<keyword evidence="1" id="KW-0479">Metal-binding</keyword>
<reference evidence="6 7" key="1">
    <citation type="submission" date="2008-07" db="EMBL/GenBank/DDBJ databases">
        <authorList>
            <person name="El-Sayed N."/>
            <person name="Caler E."/>
            <person name="Inman J."/>
            <person name="Amedeo P."/>
            <person name="Hass B."/>
            <person name="Wortman J."/>
        </authorList>
    </citation>
    <scope>NUCLEOTIDE SEQUENCE [LARGE SCALE GENOMIC DNA]</scope>
    <source>
        <strain evidence="7">ATCC 50983 / TXsc</strain>
    </source>
</reference>
<feature type="domain" description="RanBP2-type" evidence="5">
    <location>
        <begin position="203"/>
        <end position="229"/>
    </location>
</feature>
<dbReference type="OMA" id="MDRTIAT"/>
<keyword evidence="3" id="KW-0862">Zinc</keyword>
<dbReference type="RefSeq" id="XP_002776817.1">
    <property type="nucleotide sequence ID" value="XM_002776771.1"/>
</dbReference>
<dbReference type="InterPro" id="IPR001876">
    <property type="entry name" value="Znf_RanBP2"/>
</dbReference>
<keyword evidence="2" id="KW-0863">Zinc-finger</keyword>
<feature type="compositionally biased region" description="Basic and acidic residues" evidence="4">
    <location>
        <begin position="51"/>
        <end position="66"/>
    </location>
</feature>
<protein>
    <submittedName>
        <fullName evidence="6">p53 binding protein, putative</fullName>
    </submittedName>
</protein>
<name>C5L3Q3_PERM5</name>
<dbReference type="SMART" id="SM00547">
    <property type="entry name" value="ZnF_RBZ"/>
    <property type="match status" value="4"/>
</dbReference>
<evidence type="ECO:0000256" key="2">
    <source>
        <dbReference type="ARBA" id="ARBA00022771"/>
    </source>
</evidence>
<dbReference type="InParanoid" id="C5L3Q3"/>
<feature type="domain" description="RanBP2-type" evidence="5">
    <location>
        <begin position="401"/>
        <end position="427"/>
    </location>
</feature>
<keyword evidence="7" id="KW-1185">Reference proteome</keyword>
<dbReference type="GeneID" id="9042471"/>
<evidence type="ECO:0000313" key="6">
    <source>
        <dbReference type="EMBL" id="EER08633.1"/>
    </source>
</evidence>
<organism evidence="7">
    <name type="scientific">Perkinsus marinus (strain ATCC 50983 / TXsc)</name>
    <dbReference type="NCBI Taxonomy" id="423536"/>
    <lineage>
        <taxon>Eukaryota</taxon>
        <taxon>Sar</taxon>
        <taxon>Alveolata</taxon>
        <taxon>Perkinsozoa</taxon>
        <taxon>Perkinsea</taxon>
        <taxon>Perkinsida</taxon>
        <taxon>Perkinsidae</taxon>
        <taxon>Perkinsus</taxon>
    </lineage>
</organism>
<dbReference type="Gene3D" id="4.10.1060.10">
    <property type="entry name" value="Zinc finger, RanBP2-type"/>
    <property type="match status" value="3"/>
</dbReference>
<sequence>MGLLEGSDSIRDSTTTTTGQTTPLAMDRTIATGESGQGVITGEGLGQPQDNRSKSEGRSLAIREAEQNYGSDARGNGEGRQSQGEMMSVQQQQQQQPQPVQRQLTQEEQQGIIIAHHQQQLLMMQQQFRGAESYGVALDGQQMNAVFATGQGIGYQLPSAFLVGVLGNEHHHQQQRYHHNMGGFGTLNPSTTIQSEKARQTEGSWQCELCGNINYASRRFCNMNKCHAPRPLGEWRCVCGNINYRNRSVCNMRKCGLPRPMDLQSPALLYNQRAVESAQLQQQQQAGFSEHNAVPTVPLPQTVEEGVLLAHQQQMTGMWVCSACNNVNYPHRTVCNGHRCKRPRQEVDPVYAQQLGAVYGSSGNNQSPMLIPSAAGPFSPPLTGSMDARHGVVAGDAIPEGSWTCLECGNLNYPRRPFCNKRGCGAARPEGHGE</sequence>